<evidence type="ECO:0000256" key="4">
    <source>
        <dbReference type="PROSITE-ProRule" id="PRU00510"/>
    </source>
</evidence>
<dbReference type="Gene3D" id="1.20.120.910">
    <property type="entry name" value="DksA, coiled-coil domain"/>
    <property type="match status" value="1"/>
</dbReference>
<dbReference type="GO" id="GO:0008270">
    <property type="term" value="F:zinc ion binding"/>
    <property type="evidence" value="ECO:0007669"/>
    <property type="project" value="UniProtKB-KW"/>
</dbReference>
<proteinExistence type="predicted"/>
<dbReference type="InterPro" id="IPR012783">
    <property type="entry name" value="Znf_C4_TraR"/>
</dbReference>
<name>A0A2S9X7S1_9NEIS</name>
<dbReference type="Pfam" id="PF01258">
    <property type="entry name" value="zf-dskA_traR"/>
    <property type="match status" value="1"/>
</dbReference>
<dbReference type="EMBL" id="MTBD01000008">
    <property type="protein sequence ID" value="PRP71755.1"/>
    <property type="molecule type" value="Genomic_DNA"/>
</dbReference>
<dbReference type="PANTHER" id="PTHR38777:SF1">
    <property type="entry name" value="DNAK SUPPRESSOR PROTEIN"/>
    <property type="match status" value="1"/>
</dbReference>
<dbReference type="SUPFAM" id="SSF57716">
    <property type="entry name" value="Glucocorticoid receptor-like (DNA-binding domain)"/>
    <property type="match status" value="1"/>
</dbReference>
<dbReference type="GO" id="GO:1900378">
    <property type="term" value="P:positive regulation of secondary metabolite biosynthetic process"/>
    <property type="evidence" value="ECO:0007669"/>
    <property type="project" value="TreeGrafter"/>
</dbReference>
<keyword evidence="1" id="KW-0479">Metal-binding</keyword>
<dbReference type="PROSITE" id="PS51128">
    <property type="entry name" value="ZF_DKSA_2"/>
    <property type="match status" value="1"/>
</dbReference>
<dbReference type="PANTHER" id="PTHR38777">
    <property type="entry name" value="FELS-2 PROPHAGE PROTEIN"/>
    <property type="match status" value="1"/>
</dbReference>
<protein>
    <recommendedName>
        <fullName evidence="5">Zinc finger DksA/TraR C4-type domain-containing protein</fullName>
    </recommendedName>
</protein>
<dbReference type="Proteomes" id="UP000239469">
    <property type="component" value="Unassembled WGS sequence"/>
</dbReference>
<keyword evidence="2" id="KW-0863">Zinc-finger</keyword>
<dbReference type="NCBIfam" id="TIGR02419">
    <property type="entry name" value="C4_traR_proteo"/>
    <property type="match status" value="1"/>
</dbReference>
<dbReference type="InterPro" id="IPR000962">
    <property type="entry name" value="Znf_DskA_TraR"/>
</dbReference>
<dbReference type="RefSeq" id="WP_106076006.1">
    <property type="nucleotide sequence ID" value="NZ_MTBD01000008.1"/>
</dbReference>
<evidence type="ECO:0000313" key="7">
    <source>
        <dbReference type="Proteomes" id="UP000239469"/>
    </source>
</evidence>
<feature type="zinc finger region" description="dksA C4-type" evidence="4">
    <location>
        <begin position="36"/>
        <end position="60"/>
    </location>
</feature>
<accession>A0A2S9X7S1</accession>
<feature type="domain" description="Zinc finger DksA/TraR C4-type" evidence="5">
    <location>
        <begin position="33"/>
        <end position="66"/>
    </location>
</feature>
<dbReference type="AlphaFoldDB" id="A0A2S9X7S1"/>
<evidence type="ECO:0000256" key="1">
    <source>
        <dbReference type="ARBA" id="ARBA00022723"/>
    </source>
</evidence>
<evidence type="ECO:0000259" key="5">
    <source>
        <dbReference type="Pfam" id="PF01258"/>
    </source>
</evidence>
<gene>
    <name evidence="6" type="ORF">BUE93_04940</name>
</gene>
<comment type="caution">
    <text evidence="6">The sequence shown here is derived from an EMBL/GenBank/DDBJ whole genome shotgun (WGS) entry which is preliminary data.</text>
</comment>
<evidence type="ECO:0000313" key="6">
    <source>
        <dbReference type="EMBL" id="PRP71755.1"/>
    </source>
</evidence>
<organism evidence="6 7">
    <name type="scientific">Chromobacterium amazonense</name>
    <dbReference type="NCBI Taxonomy" id="1382803"/>
    <lineage>
        <taxon>Bacteria</taxon>
        <taxon>Pseudomonadati</taxon>
        <taxon>Pseudomonadota</taxon>
        <taxon>Betaproteobacteria</taxon>
        <taxon>Neisseriales</taxon>
        <taxon>Chromobacteriaceae</taxon>
        <taxon>Chromobacterium</taxon>
    </lineage>
</organism>
<keyword evidence="3" id="KW-0862">Zinc</keyword>
<dbReference type="OrthoDB" id="8596339at2"/>
<reference evidence="6 7" key="1">
    <citation type="submission" date="2017-01" db="EMBL/GenBank/DDBJ databases">
        <title>New insights into the genetic diversity of Chromobacterium isolated from tropical freshwater lake.</title>
        <authorList>
            <person name="Santos A.B."/>
            <person name="Nascimento A.M."/>
            <person name="Da Silva P.C."/>
        </authorList>
    </citation>
    <scope>NUCLEOTIDE SEQUENCE [LARGE SCALE GENOMIC DNA]</scope>
    <source>
        <strain evidence="6 7">56AF</strain>
    </source>
</reference>
<sequence>MTDFYDRAQELEQRQREEALARQFDHLTHGASLSHCEDCAEPIPEARQRIVAGCTRCVQCQEDHEQAR</sequence>
<evidence type="ECO:0000256" key="2">
    <source>
        <dbReference type="ARBA" id="ARBA00022771"/>
    </source>
</evidence>
<evidence type="ECO:0000256" key="3">
    <source>
        <dbReference type="ARBA" id="ARBA00022833"/>
    </source>
</evidence>